<reference evidence="2" key="1">
    <citation type="submission" date="2020-11" db="EMBL/GenBank/DDBJ databases">
        <title>Nocardia NEAU-351.nov., a novel actinomycete isolated from the cow dung.</title>
        <authorList>
            <person name="Zhang X."/>
        </authorList>
    </citation>
    <scope>NUCLEOTIDE SEQUENCE</scope>
    <source>
        <strain evidence="2">NEAU-351</strain>
    </source>
</reference>
<accession>A0A931IF60</accession>
<organism evidence="2 3">
    <name type="scientific">Nocardia bovistercoris</name>
    <dbReference type="NCBI Taxonomy" id="2785916"/>
    <lineage>
        <taxon>Bacteria</taxon>
        <taxon>Bacillati</taxon>
        <taxon>Actinomycetota</taxon>
        <taxon>Actinomycetes</taxon>
        <taxon>Mycobacteriales</taxon>
        <taxon>Nocardiaceae</taxon>
        <taxon>Nocardia</taxon>
    </lineage>
</organism>
<dbReference type="AlphaFoldDB" id="A0A931IF60"/>
<gene>
    <name evidence="2" type="ORF">IT779_20470</name>
</gene>
<dbReference type="EMBL" id="JADMLG010000008">
    <property type="protein sequence ID" value="MBH0778660.1"/>
    <property type="molecule type" value="Genomic_DNA"/>
</dbReference>
<protein>
    <submittedName>
        <fullName evidence="2">Uncharacterized protein</fullName>
    </submittedName>
</protein>
<dbReference type="Proteomes" id="UP000655751">
    <property type="component" value="Unassembled WGS sequence"/>
</dbReference>
<feature type="transmembrane region" description="Helical" evidence="1">
    <location>
        <begin position="26"/>
        <end position="44"/>
    </location>
</feature>
<evidence type="ECO:0000256" key="1">
    <source>
        <dbReference type="SAM" id="Phobius"/>
    </source>
</evidence>
<name>A0A931IF60_9NOCA</name>
<comment type="caution">
    <text evidence="2">The sequence shown here is derived from an EMBL/GenBank/DDBJ whole genome shotgun (WGS) entry which is preliminary data.</text>
</comment>
<keyword evidence="1" id="KW-0812">Transmembrane</keyword>
<evidence type="ECO:0000313" key="3">
    <source>
        <dbReference type="Proteomes" id="UP000655751"/>
    </source>
</evidence>
<sequence>MRGLVVVVLVFAGIFAIGIWAQPIVGAVLLLLAAVVLGLLIRAANRAPLPGRADARRWGAATRPWGAVRGGIGGVGGSHIGGGGCGGGDSGGAGCGGGGCGGGGCGGGN</sequence>
<dbReference type="RefSeq" id="WP_196150973.1">
    <property type="nucleotide sequence ID" value="NZ_JADMLG010000008.1"/>
</dbReference>
<keyword evidence="3" id="KW-1185">Reference proteome</keyword>
<evidence type="ECO:0000313" key="2">
    <source>
        <dbReference type="EMBL" id="MBH0778660.1"/>
    </source>
</evidence>
<keyword evidence="1" id="KW-1133">Transmembrane helix</keyword>
<keyword evidence="1" id="KW-0472">Membrane</keyword>
<proteinExistence type="predicted"/>